<dbReference type="GO" id="GO:0004177">
    <property type="term" value="F:aminopeptidase activity"/>
    <property type="evidence" value="ECO:0007669"/>
    <property type="project" value="UniProtKB-EC"/>
</dbReference>
<feature type="active site" description="Nucleophile" evidence="8">
    <location>
        <position position="115"/>
    </location>
</feature>
<dbReference type="AlphaFoldDB" id="A0A0I9U013"/>
<dbReference type="EC" id="3.4.11.5" evidence="3"/>
<dbReference type="Proteomes" id="UP000036334">
    <property type="component" value="Unassembled WGS sequence"/>
</dbReference>
<evidence type="ECO:0000256" key="2">
    <source>
        <dbReference type="ARBA" id="ARBA00010088"/>
    </source>
</evidence>
<comment type="catalytic activity">
    <reaction evidence="1">
        <text>Release of N-terminal proline from a peptide.</text>
        <dbReference type="EC" id="3.4.11.5"/>
    </reaction>
</comment>
<dbReference type="InterPro" id="IPR000073">
    <property type="entry name" value="AB_hydrolase_1"/>
</dbReference>
<dbReference type="Pfam" id="PF00561">
    <property type="entry name" value="Abhydrolase_1"/>
    <property type="match status" value="1"/>
</dbReference>
<dbReference type="PIRSF" id="PIRSF005539">
    <property type="entry name" value="Pept_S33_TRI_F1"/>
    <property type="match status" value="1"/>
</dbReference>
<dbReference type="InterPro" id="IPR050228">
    <property type="entry name" value="Carboxylesterase_BioH"/>
</dbReference>
<evidence type="ECO:0000256" key="3">
    <source>
        <dbReference type="ARBA" id="ARBA00012568"/>
    </source>
</evidence>
<proteinExistence type="inferred from homology"/>
<dbReference type="PRINTS" id="PR00793">
    <property type="entry name" value="PROAMNOPTASE"/>
</dbReference>
<evidence type="ECO:0000256" key="8">
    <source>
        <dbReference type="PIRSR" id="PIRSR005539-1"/>
    </source>
</evidence>
<reference evidence="10 11" key="1">
    <citation type="submission" date="2015-05" db="EMBL/GenBank/DDBJ databases">
        <title>Genome sequence of Mycobacterium haemophilum.</title>
        <authorList>
            <person name="Greninger A.L."/>
            <person name="Cunningham G."/>
            <person name="Miller S."/>
        </authorList>
    </citation>
    <scope>NUCLEOTIDE SEQUENCE [LARGE SCALE GENOMIC DNA]</scope>
    <source>
        <strain evidence="11">UC1</strain>
    </source>
</reference>
<dbReference type="OrthoDB" id="9796770at2"/>
<name>A0A0I9U013_9MYCO</name>
<evidence type="ECO:0000256" key="6">
    <source>
        <dbReference type="ARBA" id="ARBA00029605"/>
    </source>
</evidence>
<dbReference type="PATRIC" id="fig|29311.18.peg.3467"/>
<evidence type="ECO:0000313" key="10">
    <source>
        <dbReference type="EMBL" id="KLO34160.1"/>
    </source>
</evidence>
<comment type="caution">
    <text evidence="10">The sequence shown here is derived from an EMBL/GenBank/DDBJ whole genome shotgun (WGS) entry which is preliminary data.</text>
</comment>
<dbReference type="InterPro" id="IPR029058">
    <property type="entry name" value="AB_hydrolase_fold"/>
</dbReference>
<feature type="active site" description="Proton donor" evidence="8">
    <location>
        <position position="282"/>
    </location>
</feature>
<dbReference type="PANTHER" id="PTHR43194">
    <property type="entry name" value="HYDROLASE ALPHA/BETA FOLD FAMILY"/>
    <property type="match status" value="1"/>
</dbReference>
<dbReference type="GO" id="GO:0006508">
    <property type="term" value="P:proteolysis"/>
    <property type="evidence" value="ECO:0007669"/>
    <property type="project" value="InterPro"/>
</dbReference>
<protein>
    <recommendedName>
        <fullName evidence="4">Proline iminopeptidase</fullName>
        <ecNumber evidence="3">3.4.11.5</ecNumber>
    </recommendedName>
    <alternativeName>
        <fullName evidence="6">Prolyl aminopeptidase</fullName>
    </alternativeName>
</protein>
<keyword evidence="11" id="KW-1185">Reference proteome</keyword>
<dbReference type="STRING" id="1202450.B586_01120"/>
<evidence type="ECO:0000256" key="1">
    <source>
        <dbReference type="ARBA" id="ARBA00001585"/>
    </source>
</evidence>
<evidence type="ECO:0000259" key="9">
    <source>
        <dbReference type="Pfam" id="PF00561"/>
    </source>
</evidence>
<evidence type="ECO:0000313" key="11">
    <source>
        <dbReference type="Proteomes" id="UP000036334"/>
    </source>
</evidence>
<dbReference type="InterPro" id="IPR005945">
    <property type="entry name" value="Pro_imino_pep"/>
</dbReference>
<keyword evidence="5 7" id="KW-0378">Hydrolase</keyword>
<feature type="active site" evidence="8">
    <location>
        <position position="255"/>
    </location>
</feature>
<dbReference type="RefSeq" id="WP_047316846.1">
    <property type="nucleotide sequence ID" value="NZ_LDPQ01000043.1"/>
</dbReference>
<evidence type="ECO:0000256" key="7">
    <source>
        <dbReference type="PIRNR" id="PIRNR005539"/>
    </source>
</evidence>
<comment type="similarity">
    <text evidence="2 7">Belongs to the peptidase S33 family.</text>
</comment>
<accession>A0A0I9U013</accession>
<dbReference type="InterPro" id="IPR002410">
    <property type="entry name" value="Peptidase_S33"/>
</dbReference>
<dbReference type="PANTHER" id="PTHR43194:SF2">
    <property type="entry name" value="PEROXISOMAL MEMBRANE PROTEIN LPX1"/>
    <property type="match status" value="1"/>
</dbReference>
<dbReference type="Gene3D" id="3.40.50.1820">
    <property type="entry name" value="alpha/beta hydrolase"/>
    <property type="match status" value="1"/>
</dbReference>
<dbReference type="EMBL" id="LDPR01000032">
    <property type="protein sequence ID" value="KLO34160.1"/>
    <property type="molecule type" value="Genomic_DNA"/>
</dbReference>
<gene>
    <name evidence="10" type="ORF">ABH38_19670</name>
</gene>
<sequence length="308" mass="34123">MTISLSTSEGHTEGPHGQTWWRITGELELGRHSGRAPVVVLHGGPGVPHNYLLRLAQLSDRGRAVIHYDQIGSGRSTHLPNTDPEFWTVELFLDELTCLLNDLGIADDYYLLGQSWGGMLAAEHALSQSPGLRGMILANTPASMPLWVAGVNQLRSELPAAVQETLSSHESNGTTDSAEYLGAQQVFYDRHVCRMVPNPPELMASFEAVQEDPTVYHAMVGPNEFYITGSLKSWSVVDQLHRITVPTLVVNGRYDEATDLCVAPFLQRIPRVQYAKFEHSSHTPHLEEEELFLDVVNAFLESCDDPRA</sequence>
<organism evidence="10 11">
    <name type="scientific">Mycobacterium haemophilum</name>
    <dbReference type="NCBI Taxonomy" id="29311"/>
    <lineage>
        <taxon>Bacteria</taxon>
        <taxon>Bacillati</taxon>
        <taxon>Actinomycetota</taxon>
        <taxon>Actinomycetes</taxon>
        <taxon>Mycobacteriales</taxon>
        <taxon>Mycobacteriaceae</taxon>
        <taxon>Mycobacterium</taxon>
    </lineage>
</organism>
<dbReference type="SUPFAM" id="SSF53474">
    <property type="entry name" value="alpha/beta-Hydrolases"/>
    <property type="match status" value="1"/>
</dbReference>
<evidence type="ECO:0000256" key="5">
    <source>
        <dbReference type="ARBA" id="ARBA00022801"/>
    </source>
</evidence>
<evidence type="ECO:0000256" key="4">
    <source>
        <dbReference type="ARBA" id="ARBA00021843"/>
    </source>
</evidence>
<dbReference type="NCBIfam" id="TIGR01250">
    <property type="entry name" value="pro_imino_pep_2"/>
    <property type="match status" value="1"/>
</dbReference>
<feature type="domain" description="AB hydrolase-1" evidence="9">
    <location>
        <begin position="37"/>
        <end position="288"/>
    </location>
</feature>